<keyword evidence="2" id="KW-0812">Transmembrane</keyword>
<gene>
    <name evidence="3" type="ORF">LMG032447_01250</name>
</gene>
<keyword evidence="2" id="KW-0472">Membrane</keyword>
<evidence type="ECO:0000313" key="4">
    <source>
        <dbReference type="Proteomes" id="UP000838102"/>
    </source>
</evidence>
<feature type="compositionally biased region" description="Polar residues" evidence="1">
    <location>
        <begin position="90"/>
        <end position="113"/>
    </location>
</feature>
<evidence type="ECO:0008006" key="5">
    <source>
        <dbReference type="Google" id="ProtNLM"/>
    </source>
</evidence>
<evidence type="ECO:0000256" key="2">
    <source>
        <dbReference type="SAM" id="Phobius"/>
    </source>
</evidence>
<protein>
    <recommendedName>
        <fullName evidence="5">Lipoprotein</fullName>
    </recommendedName>
</protein>
<dbReference type="EMBL" id="CAKOEU010000006">
    <property type="protein sequence ID" value="CAH1856181.1"/>
    <property type="molecule type" value="Genomic_DNA"/>
</dbReference>
<feature type="compositionally biased region" description="Polar residues" evidence="1">
    <location>
        <begin position="136"/>
        <end position="158"/>
    </location>
</feature>
<organism evidence="3 4">
    <name type="scientific">Convivina praedatoris</name>
    <dbReference type="NCBI Taxonomy" id="2880963"/>
    <lineage>
        <taxon>Bacteria</taxon>
        <taxon>Bacillati</taxon>
        <taxon>Bacillota</taxon>
        <taxon>Bacilli</taxon>
        <taxon>Lactobacillales</taxon>
        <taxon>Lactobacillaceae</taxon>
        <taxon>Convivina</taxon>
    </lineage>
</organism>
<feature type="compositionally biased region" description="Low complexity" evidence="1">
    <location>
        <begin position="44"/>
        <end position="89"/>
    </location>
</feature>
<name>A0ABM9D2Q5_9LACO</name>
<sequence>MKHKRTIIVSIIVITALVVGFTIFATCNHKHTTSKHETSHKSSKVSNSNSSISSSMASSSSQVSSIQAQATSQQVVQQPQSQDTEQQPVTQIQQDTANYQQLDPAQSSSTPNYLKSGDDDWVKGQREWAKAHGYDNNGNKVSGQDGANQSSATNQQES</sequence>
<evidence type="ECO:0000256" key="1">
    <source>
        <dbReference type="SAM" id="MobiDB-lite"/>
    </source>
</evidence>
<reference evidence="3" key="1">
    <citation type="submission" date="2022-03" db="EMBL/GenBank/DDBJ databases">
        <authorList>
            <person name="Hettiarachchi G."/>
        </authorList>
    </citation>
    <scope>NUCLEOTIDE SEQUENCE</scope>
    <source>
        <strain evidence="3">LMG 32447</strain>
    </source>
</reference>
<evidence type="ECO:0000313" key="3">
    <source>
        <dbReference type="EMBL" id="CAH1856181.1"/>
    </source>
</evidence>
<keyword evidence="4" id="KW-1185">Reference proteome</keyword>
<accession>A0ABM9D2Q5</accession>
<dbReference type="RefSeq" id="WP_248706605.1">
    <property type="nucleotide sequence ID" value="NZ_CAKOEU010000006.1"/>
</dbReference>
<keyword evidence="2" id="KW-1133">Transmembrane helix</keyword>
<feature type="region of interest" description="Disordered" evidence="1">
    <location>
        <begin position="31"/>
        <end position="158"/>
    </location>
</feature>
<feature type="compositionally biased region" description="Basic and acidic residues" evidence="1">
    <location>
        <begin position="116"/>
        <end position="133"/>
    </location>
</feature>
<dbReference type="Proteomes" id="UP000838102">
    <property type="component" value="Unassembled WGS sequence"/>
</dbReference>
<proteinExistence type="predicted"/>
<comment type="caution">
    <text evidence="3">The sequence shown here is derived from an EMBL/GenBank/DDBJ whole genome shotgun (WGS) entry which is preliminary data.</text>
</comment>
<feature type="transmembrane region" description="Helical" evidence="2">
    <location>
        <begin position="7"/>
        <end position="25"/>
    </location>
</feature>